<dbReference type="EMBL" id="JEMY01000003">
    <property type="protein sequence ID" value="EXI90896.1"/>
    <property type="molecule type" value="Genomic_DNA"/>
</dbReference>
<dbReference type="eggNOG" id="COG2913">
    <property type="taxonomic scope" value="Bacteria"/>
</dbReference>
<comment type="caution">
    <text evidence="1">The sequence shown here is derived from an EMBL/GenBank/DDBJ whole genome shotgun (WGS) entry which is preliminary data.</text>
</comment>
<proteinExistence type="predicted"/>
<reference evidence="1" key="1">
    <citation type="submission" date="2014-02" db="EMBL/GenBank/DDBJ databases">
        <title>Expanding our view of genomic diversity in Candidatus Accumulibacter clades.</title>
        <authorList>
            <person name="Skennerton C.T."/>
            <person name="Barr J.J."/>
            <person name="Slater F.R."/>
            <person name="Bond P.L."/>
            <person name="Tyson G.W."/>
        </authorList>
    </citation>
    <scope>NUCLEOTIDE SEQUENCE [LARGE SCALE GENOMIC DNA]</scope>
</reference>
<sequence>MDSRFSVWGGRGLLAFTVLLLAACAGYSGSNLQPGVATLADVVASMGEPAMSWKDADGSEQLAYPRGPAGTQTFMAFVGPDGKLQRVDKVLNTAHFARVQGGMTKDQVLRILGPSGSQWTQFYARSNQLAWSWLFCNSWNQQEFFDVMFDASTGIVHSTGQHPNLGGRDGSQPPCGQ</sequence>
<evidence type="ECO:0000313" key="2">
    <source>
        <dbReference type="Proteomes" id="UP000022141"/>
    </source>
</evidence>
<keyword evidence="2" id="KW-1185">Reference proteome</keyword>
<gene>
    <name evidence="1" type="ORF">AW11_00237</name>
</gene>
<dbReference type="Proteomes" id="UP000022141">
    <property type="component" value="Unassembled WGS sequence"/>
</dbReference>
<dbReference type="PROSITE" id="PS51257">
    <property type="entry name" value="PROKAR_LIPOPROTEIN"/>
    <property type="match status" value="1"/>
</dbReference>
<dbReference type="STRING" id="1454004.AW11_00237"/>
<dbReference type="AlphaFoldDB" id="A0A011PU17"/>
<dbReference type="PATRIC" id="fig|1454004.3.peg.241"/>
<name>A0A011PU17_ACCRE</name>
<organism evidence="1 2">
    <name type="scientific">Accumulibacter regalis</name>
    <dbReference type="NCBI Taxonomy" id="522306"/>
    <lineage>
        <taxon>Bacteria</taxon>
        <taxon>Pseudomonadati</taxon>
        <taxon>Pseudomonadota</taxon>
        <taxon>Betaproteobacteria</taxon>
        <taxon>Candidatus Accumulibacter</taxon>
    </lineage>
</organism>
<evidence type="ECO:0000313" key="1">
    <source>
        <dbReference type="EMBL" id="EXI90896.1"/>
    </source>
</evidence>
<accession>A0A011PU17</accession>
<protein>
    <recommendedName>
        <fullName evidence="3">Lipoprotein</fullName>
    </recommendedName>
</protein>
<evidence type="ECO:0008006" key="3">
    <source>
        <dbReference type="Google" id="ProtNLM"/>
    </source>
</evidence>